<keyword evidence="12" id="KW-1185">Reference proteome</keyword>
<keyword evidence="7 9" id="KW-1133">Transmembrane helix</keyword>
<organism evidence="11 12">
    <name type="scientific">Pontibacter lucknowensis</name>
    <dbReference type="NCBI Taxonomy" id="1077936"/>
    <lineage>
        <taxon>Bacteria</taxon>
        <taxon>Pseudomonadati</taxon>
        <taxon>Bacteroidota</taxon>
        <taxon>Cytophagia</taxon>
        <taxon>Cytophagales</taxon>
        <taxon>Hymenobacteraceae</taxon>
        <taxon>Pontibacter</taxon>
    </lineage>
</organism>
<evidence type="ECO:0000256" key="9">
    <source>
        <dbReference type="RuleBase" id="RU361157"/>
    </source>
</evidence>
<feature type="transmembrane region" description="Helical" evidence="9">
    <location>
        <begin position="48"/>
        <end position="70"/>
    </location>
</feature>
<evidence type="ECO:0000256" key="2">
    <source>
        <dbReference type="ARBA" id="ARBA00007783"/>
    </source>
</evidence>
<evidence type="ECO:0000256" key="8">
    <source>
        <dbReference type="ARBA" id="ARBA00023136"/>
    </source>
</evidence>
<accession>A0A1N7AZ50</accession>
<dbReference type="RefSeq" id="WP_076423158.1">
    <property type="nucleotide sequence ID" value="NZ_FTNM01000006.1"/>
</dbReference>
<dbReference type="Proteomes" id="UP000185924">
    <property type="component" value="Unassembled WGS sequence"/>
</dbReference>
<evidence type="ECO:0000256" key="5">
    <source>
        <dbReference type="ARBA" id="ARBA00022519"/>
    </source>
</evidence>
<keyword evidence="3 9" id="KW-0813">Transport</keyword>
<evidence type="ECO:0000259" key="10">
    <source>
        <dbReference type="PROSITE" id="PS51012"/>
    </source>
</evidence>
<evidence type="ECO:0000256" key="6">
    <source>
        <dbReference type="ARBA" id="ARBA00022692"/>
    </source>
</evidence>
<dbReference type="InterPro" id="IPR013525">
    <property type="entry name" value="ABC2_TM"/>
</dbReference>
<reference evidence="12" key="1">
    <citation type="submission" date="2017-01" db="EMBL/GenBank/DDBJ databases">
        <authorList>
            <person name="Varghese N."/>
            <person name="Submissions S."/>
        </authorList>
    </citation>
    <scope>NUCLEOTIDE SEQUENCE [LARGE SCALE GENOMIC DNA]</scope>
    <source>
        <strain evidence="12">DM9</strain>
    </source>
</reference>
<feature type="transmembrane region" description="Helical" evidence="9">
    <location>
        <begin position="199"/>
        <end position="218"/>
    </location>
</feature>
<dbReference type="InterPro" id="IPR047817">
    <property type="entry name" value="ABC2_TM_bact-type"/>
</dbReference>
<dbReference type="GO" id="GO:0043190">
    <property type="term" value="C:ATP-binding cassette (ABC) transporter complex"/>
    <property type="evidence" value="ECO:0007669"/>
    <property type="project" value="InterPro"/>
</dbReference>
<feature type="transmembrane region" description="Helical" evidence="9">
    <location>
        <begin position="165"/>
        <end position="187"/>
    </location>
</feature>
<dbReference type="GO" id="GO:0140359">
    <property type="term" value="F:ABC-type transporter activity"/>
    <property type="evidence" value="ECO:0007669"/>
    <property type="project" value="InterPro"/>
</dbReference>
<protein>
    <recommendedName>
        <fullName evidence="9">Transport permease protein</fullName>
    </recommendedName>
</protein>
<keyword evidence="4 9" id="KW-1003">Cell membrane</keyword>
<feature type="transmembrane region" description="Helical" evidence="9">
    <location>
        <begin position="134"/>
        <end position="153"/>
    </location>
</feature>
<gene>
    <name evidence="11" type="ORF">SAMN05421545_3689</name>
</gene>
<dbReference type="Pfam" id="PF01061">
    <property type="entry name" value="ABC2_membrane"/>
    <property type="match status" value="1"/>
</dbReference>
<evidence type="ECO:0000256" key="7">
    <source>
        <dbReference type="ARBA" id="ARBA00022989"/>
    </source>
</evidence>
<dbReference type="PIRSF" id="PIRSF006648">
    <property type="entry name" value="DrrB"/>
    <property type="match status" value="1"/>
</dbReference>
<dbReference type="InterPro" id="IPR000412">
    <property type="entry name" value="ABC_2_transport"/>
</dbReference>
<dbReference type="PROSITE" id="PS51012">
    <property type="entry name" value="ABC_TM2"/>
    <property type="match status" value="1"/>
</dbReference>
<comment type="similarity">
    <text evidence="2 9">Belongs to the ABC-2 integral membrane protein family.</text>
</comment>
<dbReference type="PANTHER" id="PTHR30413:SF8">
    <property type="entry name" value="TRANSPORT PERMEASE PROTEIN"/>
    <property type="match status" value="1"/>
</dbReference>
<evidence type="ECO:0000256" key="1">
    <source>
        <dbReference type="ARBA" id="ARBA00004429"/>
    </source>
</evidence>
<evidence type="ECO:0000256" key="4">
    <source>
        <dbReference type="ARBA" id="ARBA00022475"/>
    </source>
</evidence>
<dbReference type="OrthoDB" id="9786910at2"/>
<evidence type="ECO:0000313" key="12">
    <source>
        <dbReference type="Proteomes" id="UP000185924"/>
    </source>
</evidence>
<dbReference type="AlphaFoldDB" id="A0A1N7AZ50"/>
<dbReference type="STRING" id="1077936.SAMN05421545_3689"/>
<proteinExistence type="inferred from homology"/>
<dbReference type="PANTHER" id="PTHR30413">
    <property type="entry name" value="INNER MEMBRANE TRANSPORT PERMEASE"/>
    <property type="match status" value="1"/>
</dbReference>
<feature type="transmembrane region" description="Helical" evidence="9">
    <location>
        <begin position="76"/>
        <end position="97"/>
    </location>
</feature>
<keyword evidence="6 9" id="KW-0812">Transmembrane</keyword>
<name>A0A1N7AZ50_9BACT</name>
<evidence type="ECO:0000313" key="11">
    <source>
        <dbReference type="EMBL" id="SIR44334.1"/>
    </source>
</evidence>
<feature type="transmembrane region" description="Helical" evidence="9">
    <location>
        <begin position="255"/>
        <end position="273"/>
    </location>
</feature>
<dbReference type="EMBL" id="FTNM01000006">
    <property type="protein sequence ID" value="SIR44334.1"/>
    <property type="molecule type" value="Genomic_DNA"/>
</dbReference>
<keyword evidence="8 9" id="KW-0472">Membrane</keyword>
<comment type="subcellular location">
    <subcellularLocation>
        <location evidence="1">Cell inner membrane</location>
        <topology evidence="1">Multi-pass membrane protein</topology>
    </subcellularLocation>
    <subcellularLocation>
        <location evidence="9">Cell membrane</location>
        <topology evidence="9">Multi-pass membrane protein</topology>
    </subcellularLocation>
</comment>
<feature type="domain" description="ABC transmembrane type-2" evidence="10">
    <location>
        <begin position="50"/>
        <end position="276"/>
    </location>
</feature>
<sequence length="284" mass="32126">MPIATQEWEWEIGSKTSVWNHSLNELWSYRHLLVGLIRRNFILNYQQTVLGPIWILFQPVLTLVTFVVVFHKIAGISTGTLPPVLFYAAGIVLWNFLSDSFTGTASTFKENVQVFSKVYFPRIIMPISVIGTQLLRFAMQLLMFLAIVLYYSITTDLQLQTGLWLLAFPVAILLTAAISLGMGLLFSILTAKYRDMSNLVALGIRLLMFVTPVIYPLAAVPENMRWLVELNPITPVFELFRLSILGEGTLTPVHFIYSLFFTVVLLTGSMLLFNKQGDKLIDVV</sequence>
<keyword evidence="5" id="KW-0997">Cell inner membrane</keyword>
<dbReference type="GO" id="GO:0015920">
    <property type="term" value="P:lipopolysaccharide transport"/>
    <property type="evidence" value="ECO:0007669"/>
    <property type="project" value="TreeGrafter"/>
</dbReference>
<evidence type="ECO:0000256" key="3">
    <source>
        <dbReference type="ARBA" id="ARBA00022448"/>
    </source>
</evidence>